<dbReference type="GeneID" id="11531016"/>
<dbReference type="STRING" id="1071381.G8BS14"/>
<proteinExistence type="predicted"/>
<evidence type="ECO:0000313" key="1">
    <source>
        <dbReference type="EMBL" id="CCE63089.1"/>
    </source>
</evidence>
<sequence>MKIKWTCNCCKERNHYNGNDAQQYGIDFSRLNLCRKCHKISCDSCQLFQDYEKFCPYCCRNNKVPDCADGSRLSFEERYCQEICYDEYCTNGCFQCPKCNNSLALSLCKNERLKDPNGKTISFQCYCCSWSWSTELPGNVKLLSKHIFSLHLNLDPKFQRFKQLSNIYLNDSSDCSNNDPSYSVKDIYLKQGDLQSARGLLDIINNKKETSFNTSSTVLLNDQFPHQNLYDDTNTSLPELSKLVMKFEYKCPHCEETILKPSSELYSSDNTYESFAFTQLPTIEVSAIKDLKQDLVLIMKNIEDNLNDFVQAEIITSDNIQLSQNKFIFMKSTGDKLQDKSKYYAELMSYLEGLPSFDLNLCDNVNNKFVRIEKQRRLAKNNNIAVMNNANSPMNYKEESDRYIVSPIKILTETALNKLLVKYKFKTYEVSLECILK</sequence>
<dbReference type="EMBL" id="HE612859">
    <property type="protein sequence ID" value="CCE63089.1"/>
    <property type="molecule type" value="Genomic_DNA"/>
</dbReference>
<keyword evidence="2" id="KW-1185">Reference proteome</keyword>
<reference evidence="1 2" key="1">
    <citation type="journal article" date="2011" name="Proc. Natl. Acad. Sci. U.S.A.">
        <title>Evolutionary erosion of yeast sex chromosomes by mating-type switching accidents.</title>
        <authorList>
            <person name="Gordon J.L."/>
            <person name="Armisen D."/>
            <person name="Proux-Wera E."/>
            <person name="Oheigeartaigh S.S."/>
            <person name="Byrne K.P."/>
            <person name="Wolfe K.H."/>
        </authorList>
    </citation>
    <scope>NUCLEOTIDE SEQUENCE [LARGE SCALE GENOMIC DNA]</scope>
    <source>
        <strain evidence="2">ATCC 24235 / CBS 4417 / NBRC 1672 / NRRL Y-8282 / UCD 70-5</strain>
    </source>
</reference>
<dbReference type="AlphaFoldDB" id="G8BS14"/>
<dbReference type="eggNOG" id="KOG3896">
    <property type="taxonomic scope" value="Eukaryota"/>
</dbReference>
<dbReference type="OMA" id="KNCFECP"/>
<dbReference type="Proteomes" id="UP000005666">
    <property type="component" value="Chromosome 4"/>
</dbReference>
<accession>G8BS14</accession>
<name>G8BS14_TETPH</name>
<gene>
    <name evidence="1" type="primary">TPHA0D04550</name>
    <name evidence="1" type="ordered locus">TPHA_0D04550</name>
</gene>
<evidence type="ECO:0000313" key="2">
    <source>
        <dbReference type="Proteomes" id="UP000005666"/>
    </source>
</evidence>
<dbReference type="RefSeq" id="XP_003685523.1">
    <property type="nucleotide sequence ID" value="XM_003685475.1"/>
</dbReference>
<dbReference type="OrthoDB" id="283815at2759"/>
<protein>
    <recommendedName>
        <fullName evidence="3">Dynactin subunit 4</fullName>
    </recommendedName>
</protein>
<dbReference type="KEGG" id="tpf:TPHA_0D04550"/>
<organism evidence="1 2">
    <name type="scientific">Tetrapisispora phaffii (strain ATCC 24235 / CBS 4417 / NBRC 1672 / NRRL Y-8282 / UCD 70-5)</name>
    <name type="common">Yeast</name>
    <name type="synonym">Fabospora phaffii</name>
    <dbReference type="NCBI Taxonomy" id="1071381"/>
    <lineage>
        <taxon>Eukaryota</taxon>
        <taxon>Fungi</taxon>
        <taxon>Dikarya</taxon>
        <taxon>Ascomycota</taxon>
        <taxon>Saccharomycotina</taxon>
        <taxon>Saccharomycetes</taxon>
        <taxon>Saccharomycetales</taxon>
        <taxon>Saccharomycetaceae</taxon>
        <taxon>Tetrapisispora</taxon>
    </lineage>
</organism>
<evidence type="ECO:0008006" key="3">
    <source>
        <dbReference type="Google" id="ProtNLM"/>
    </source>
</evidence>
<dbReference type="HOGENOM" id="CLU_051239_0_0_1"/>